<accession>A0AAV7RE33</accession>
<organism evidence="2 3">
    <name type="scientific">Pleurodeles waltl</name>
    <name type="common">Iberian ribbed newt</name>
    <dbReference type="NCBI Taxonomy" id="8319"/>
    <lineage>
        <taxon>Eukaryota</taxon>
        <taxon>Metazoa</taxon>
        <taxon>Chordata</taxon>
        <taxon>Craniata</taxon>
        <taxon>Vertebrata</taxon>
        <taxon>Euteleostomi</taxon>
        <taxon>Amphibia</taxon>
        <taxon>Batrachia</taxon>
        <taxon>Caudata</taxon>
        <taxon>Salamandroidea</taxon>
        <taxon>Salamandridae</taxon>
        <taxon>Pleurodelinae</taxon>
        <taxon>Pleurodeles</taxon>
    </lineage>
</organism>
<evidence type="ECO:0000313" key="3">
    <source>
        <dbReference type="Proteomes" id="UP001066276"/>
    </source>
</evidence>
<evidence type="ECO:0000256" key="1">
    <source>
        <dbReference type="SAM" id="MobiDB-lite"/>
    </source>
</evidence>
<evidence type="ECO:0000313" key="2">
    <source>
        <dbReference type="EMBL" id="KAJ1150097.1"/>
    </source>
</evidence>
<proteinExistence type="predicted"/>
<dbReference type="AlphaFoldDB" id="A0AAV7RE33"/>
<comment type="caution">
    <text evidence="2">The sequence shown here is derived from an EMBL/GenBank/DDBJ whole genome shotgun (WGS) entry which is preliminary data.</text>
</comment>
<feature type="compositionally biased region" description="Basic and acidic residues" evidence="1">
    <location>
        <begin position="72"/>
        <end position="93"/>
    </location>
</feature>
<protein>
    <submittedName>
        <fullName evidence="2">Uncharacterized protein</fullName>
    </submittedName>
</protein>
<sequence>MKGGLLVEYHCILCRCERLGCPRGTVESTVTDPERLHAAAANLPSTNAEVKQVLKPVNSERKKNCSSGGKDGVVKERVTNRLKQTPEEGRHQGETLSKLGAQPEEGQRHGDTLSNLEVQLEEGDWEERRSEQTGHALGRAWPRQVLGGIQTGNGENWDFN</sequence>
<feature type="region of interest" description="Disordered" evidence="1">
    <location>
        <begin position="125"/>
        <end position="160"/>
    </location>
</feature>
<feature type="region of interest" description="Disordered" evidence="1">
    <location>
        <begin position="58"/>
        <end position="113"/>
    </location>
</feature>
<dbReference type="EMBL" id="JANPWB010000009">
    <property type="protein sequence ID" value="KAJ1150097.1"/>
    <property type="molecule type" value="Genomic_DNA"/>
</dbReference>
<name>A0AAV7RE33_PLEWA</name>
<keyword evidence="3" id="KW-1185">Reference proteome</keyword>
<dbReference type="Proteomes" id="UP001066276">
    <property type="component" value="Chromosome 5"/>
</dbReference>
<reference evidence="2" key="1">
    <citation type="journal article" date="2022" name="bioRxiv">
        <title>Sequencing and chromosome-scale assembly of the giantPleurodeles waltlgenome.</title>
        <authorList>
            <person name="Brown T."/>
            <person name="Elewa A."/>
            <person name="Iarovenko S."/>
            <person name="Subramanian E."/>
            <person name="Araus A.J."/>
            <person name="Petzold A."/>
            <person name="Susuki M."/>
            <person name="Suzuki K.-i.T."/>
            <person name="Hayashi T."/>
            <person name="Toyoda A."/>
            <person name="Oliveira C."/>
            <person name="Osipova E."/>
            <person name="Leigh N.D."/>
            <person name="Simon A."/>
            <person name="Yun M.H."/>
        </authorList>
    </citation>
    <scope>NUCLEOTIDE SEQUENCE</scope>
    <source>
        <strain evidence="2">20211129_DDA</strain>
        <tissue evidence="2">Liver</tissue>
    </source>
</reference>
<gene>
    <name evidence="2" type="ORF">NDU88_002895</name>
</gene>